<feature type="transmembrane region" description="Helical" evidence="1">
    <location>
        <begin position="74"/>
        <end position="94"/>
    </location>
</feature>
<organism evidence="2 3">
    <name type="scientific">Candidatus Magnetominusculus xianensis</name>
    <dbReference type="NCBI Taxonomy" id="1748249"/>
    <lineage>
        <taxon>Bacteria</taxon>
        <taxon>Pseudomonadati</taxon>
        <taxon>Nitrospirota</taxon>
        <taxon>Nitrospiria</taxon>
        <taxon>Nitrospirales</taxon>
        <taxon>Nitrospiraceae</taxon>
        <taxon>Candidatus Magnetominusculus</taxon>
    </lineage>
</organism>
<reference evidence="2 3" key="1">
    <citation type="submission" date="2015-11" db="EMBL/GenBank/DDBJ databases">
        <authorList>
            <person name="Lin W."/>
        </authorList>
    </citation>
    <scope>NUCLEOTIDE SEQUENCE [LARGE SCALE GENOMIC DNA]</scope>
    <source>
        <strain evidence="2 3">HCH-1</strain>
    </source>
</reference>
<dbReference type="RefSeq" id="WP_085051505.1">
    <property type="nucleotide sequence ID" value="NZ_LNQR01000032.1"/>
</dbReference>
<protein>
    <submittedName>
        <fullName evidence="2">Uncharacterized protein</fullName>
    </submittedName>
</protein>
<proteinExistence type="predicted"/>
<evidence type="ECO:0000313" key="2">
    <source>
        <dbReference type="EMBL" id="KWT91102.1"/>
    </source>
</evidence>
<keyword evidence="3" id="KW-1185">Reference proteome</keyword>
<dbReference type="Proteomes" id="UP000060487">
    <property type="component" value="Unassembled WGS sequence"/>
</dbReference>
<keyword evidence="1" id="KW-1133">Transmembrane helix</keyword>
<feature type="transmembrane region" description="Helical" evidence="1">
    <location>
        <begin position="106"/>
        <end position="124"/>
    </location>
</feature>
<sequence length="125" mass="14380">MVITQRQPVGIDRRQCPDVIVKSTRWVTTTCWLIISIVCVCLYFAMPERPAIQMTISISREARAYWDIAMLKNVFIMMVVLLLISLFGLAESILRHNRVVDNIPKTLILTVIMSLVGMLVIYSYF</sequence>
<name>A0ABR5SHE0_9BACT</name>
<dbReference type="EMBL" id="LNQR01000032">
    <property type="protein sequence ID" value="KWT91102.1"/>
    <property type="molecule type" value="Genomic_DNA"/>
</dbReference>
<accession>A0ABR5SHE0</accession>
<evidence type="ECO:0000313" key="3">
    <source>
        <dbReference type="Proteomes" id="UP000060487"/>
    </source>
</evidence>
<comment type="caution">
    <text evidence="2">The sequence shown here is derived from an EMBL/GenBank/DDBJ whole genome shotgun (WGS) entry which is preliminary data.</text>
</comment>
<keyword evidence="1" id="KW-0812">Transmembrane</keyword>
<keyword evidence="1" id="KW-0472">Membrane</keyword>
<evidence type="ECO:0000256" key="1">
    <source>
        <dbReference type="SAM" id="Phobius"/>
    </source>
</evidence>
<feature type="transmembrane region" description="Helical" evidence="1">
    <location>
        <begin position="26"/>
        <end position="46"/>
    </location>
</feature>
<gene>
    <name evidence="2" type="ORF">ASN18_0926</name>
</gene>